<keyword evidence="12 18" id="KW-0378">Hydrolase</keyword>
<keyword evidence="14 18" id="KW-0442">Lipid degradation</keyword>
<evidence type="ECO:0000256" key="13">
    <source>
        <dbReference type="ARBA" id="ARBA00022837"/>
    </source>
</evidence>
<keyword evidence="13 18" id="KW-0106">Calcium</keyword>
<name>A0ABU4RWH4_9GAMM</name>
<comment type="similarity">
    <text evidence="3 18">Belongs to the phospholipase A1 family.</text>
</comment>
<evidence type="ECO:0000256" key="16">
    <source>
        <dbReference type="ARBA" id="ARBA00023136"/>
    </source>
</evidence>
<evidence type="ECO:0000256" key="8">
    <source>
        <dbReference type="ARBA" id="ARBA00022452"/>
    </source>
</evidence>
<sequence length="362" mass="41013">MSRHHCTLKRFACLTLIAILPTTGLAQPADSKAKDPEVEQLDCLTQMVQTADDDMTLAKLREGCQQILEPKRETNTATQPSPPASREANSPASDDEATPVADPLDKRMTIEAINSANRFLLTPHNRNYVLPAVYTQNPNQAPFEQALAKEADLQHTEIEFQLSIKVLVAQDLLHDNGNLYVAYTNHSFWQAYNSDISRPFRETNHEPELIFSATTEWEIFGFRNVLNQVILSHQSNGQSGDLSRSWNRVKARSIFERGHFAFAITPWYRLPEDAEKDDNPDIKDYYGQYELTGAYTRNDHIISFMTRRPFANKGALELNWSFPVTSTVRGYMKVFDGYGASLIDYNAHTRSIGLGVTFTDIF</sequence>
<evidence type="ECO:0000256" key="4">
    <source>
        <dbReference type="ARBA" id="ARBA00011702"/>
    </source>
</evidence>
<feature type="region of interest" description="Disordered" evidence="19">
    <location>
        <begin position="67"/>
        <end position="106"/>
    </location>
</feature>
<keyword evidence="21" id="KW-1185">Reference proteome</keyword>
<comment type="caution">
    <text evidence="20">The sequence shown here is derived from an EMBL/GenBank/DDBJ whole genome shotgun (WGS) entry which is preliminary data.</text>
</comment>
<dbReference type="Proteomes" id="UP001273505">
    <property type="component" value="Unassembled WGS sequence"/>
</dbReference>
<evidence type="ECO:0000256" key="1">
    <source>
        <dbReference type="ARBA" id="ARBA00000111"/>
    </source>
</evidence>
<evidence type="ECO:0000256" key="19">
    <source>
        <dbReference type="SAM" id="MobiDB-lite"/>
    </source>
</evidence>
<keyword evidence="15 18" id="KW-0443">Lipid metabolism</keyword>
<dbReference type="EC" id="3.1.1.4" evidence="6 18"/>
<comment type="catalytic activity">
    <reaction evidence="2 18">
        <text>a 1,2-diacyl-sn-glycero-3-phosphocholine + H2O = a 1-acyl-sn-glycero-3-phosphocholine + a fatty acid + H(+)</text>
        <dbReference type="Rhea" id="RHEA:15801"/>
        <dbReference type="ChEBI" id="CHEBI:15377"/>
        <dbReference type="ChEBI" id="CHEBI:15378"/>
        <dbReference type="ChEBI" id="CHEBI:28868"/>
        <dbReference type="ChEBI" id="CHEBI:57643"/>
        <dbReference type="ChEBI" id="CHEBI:58168"/>
        <dbReference type="EC" id="3.1.1.4"/>
    </reaction>
</comment>
<evidence type="ECO:0000256" key="14">
    <source>
        <dbReference type="ARBA" id="ARBA00022963"/>
    </source>
</evidence>
<evidence type="ECO:0000256" key="12">
    <source>
        <dbReference type="ARBA" id="ARBA00022801"/>
    </source>
</evidence>
<evidence type="ECO:0000256" key="2">
    <source>
        <dbReference type="ARBA" id="ARBA00001604"/>
    </source>
</evidence>
<dbReference type="PRINTS" id="PR01486">
    <property type="entry name" value="PHPHLIPASEA1"/>
</dbReference>
<dbReference type="Pfam" id="PF02253">
    <property type="entry name" value="PLA1"/>
    <property type="match status" value="1"/>
</dbReference>
<dbReference type="EMBL" id="JAXAFO010000002">
    <property type="protein sequence ID" value="MDX6848043.1"/>
    <property type="molecule type" value="Genomic_DNA"/>
</dbReference>
<keyword evidence="17 18" id="KW-0998">Cell outer membrane</keyword>
<comment type="function">
    <text evidence="18">Hydrolysis of phosphatidylcholine with phospholipase A2 (EC 3.1.1.4) and phospholipase A1 (EC 3.1.1.32) activities.</text>
</comment>
<dbReference type="EC" id="3.1.1.32" evidence="5 18"/>
<evidence type="ECO:0000313" key="20">
    <source>
        <dbReference type="EMBL" id="MDX6848043.1"/>
    </source>
</evidence>
<accession>A0ABU4RWH4</accession>
<gene>
    <name evidence="20" type="ORF">SCD92_01645</name>
</gene>
<keyword evidence="16" id="KW-0472">Membrane</keyword>
<comment type="catalytic activity">
    <reaction evidence="1 18">
        <text>a 1,2-diacyl-sn-glycero-3-phosphocholine + H2O = a 2-acyl-sn-glycero-3-phosphocholine + a fatty acid + H(+)</text>
        <dbReference type="Rhea" id="RHEA:18689"/>
        <dbReference type="ChEBI" id="CHEBI:15377"/>
        <dbReference type="ChEBI" id="CHEBI:15378"/>
        <dbReference type="ChEBI" id="CHEBI:28868"/>
        <dbReference type="ChEBI" id="CHEBI:57643"/>
        <dbReference type="ChEBI" id="CHEBI:57875"/>
        <dbReference type="EC" id="3.1.1.32"/>
    </reaction>
</comment>
<evidence type="ECO:0000256" key="9">
    <source>
        <dbReference type="ARBA" id="ARBA00022692"/>
    </source>
</evidence>
<keyword evidence="8" id="KW-1134">Transmembrane beta strand</keyword>
<dbReference type="PANTHER" id="PTHR40457:SF1">
    <property type="entry name" value="PHOSPHOLIPASE A1"/>
    <property type="match status" value="1"/>
</dbReference>
<feature type="chain" id="PRO_5044956713" description="Phospholipase A1" evidence="18">
    <location>
        <begin position="27"/>
        <end position="362"/>
    </location>
</feature>
<keyword evidence="10 18" id="KW-0479">Metal-binding</keyword>
<evidence type="ECO:0000256" key="17">
    <source>
        <dbReference type="ARBA" id="ARBA00023237"/>
    </source>
</evidence>
<proteinExistence type="inferred from homology"/>
<feature type="signal peptide" evidence="18">
    <location>
        <begin position="1"/>
        <end position="26"/>
    </location>
</feature>
<dbReference type="CDD" id="cd00541">
    <property type="entry name" value="OMPLA"/>
    <property type="match status" value="1"/>
</dbReference>
<comment type="subcellular location">
    <subcellularLocation>
        <location evidence="18">Cell outer membrane</location>
        <topology evidence="18">Multi-pass membrane protein</topology>
    </subcellularLocation>
    <text evidence="18">One of the very few enzymes located there.</text>
</comment>
<dbReference type="Gene3D" id="2.40.230.10">
    <property type="entry name" value="Phospholipase A1"/>
    <property type="match status" value="1"/>
</dbReference>
<evidence type="ECO:0000256" key="18">
    <source>
        <dbReference type="RuleBase" id="RU366027"/>
    </source>
</evidence>
<evidence type="ECO:0000256" key="5">
    <source>
        <dbReference type="ARBA" id="ARBA00013179"/>
    </source>
</evidence>
<dbReference type="InterPro" id="IPR036541">
    <property type="entry name" value="PLipase_A1_sf"/>
</dbReference>
<evidence type="ECO:0000256" key="3">
    <source>
        <dbReference type="ARBA" id="ARBA00010525"/>
    </source>
</evidence>
<dbReference type="InterPro" id="IPR003187">
    <property type="entry name" value="PLipase_A1"/>
</dbReference>
<keyword evidence="11 18" id="KW-0732">Signal</keyword>
<comment type="cofactor">
    <cofactor evidence="18">
        <name>Ca(2+)</name>
        <dbReference type="ChEBI" id="CHEBI:29108"/>
    </cofactor>
    <text evidence="18">Binds 1 Ca(2+) ion per monomer. In the dimeric form the Ca(2+) is bound by different amino acids with binding of each Ca(2+) shared with ligands coming from each monomer. The Ca(2+) ion may have a role in catalysis.</text>
</comment>
<evidence type="ECO:0000256" key="15">
    <source>
        <dbReference type="ARBA" id="ARBA00023098"/>
    </source>
</evidence>
<keyword evidence="9" id="KW-0812">Transmembrane</keyword>
<protein>
    <recommendedName>
        <fullName evidence="7 18">Phospholipase A1</fullName>
        <ecNumber evidence="5 18">3.1.1.32</ecNumber>
        <ecNumber evidence="6 18">3.1.1.4</ecNumber>
    </recommendedName>
    <alternativeName>
        <fullName evidence="18">Phosphatidylcholine 1-acylhydrolase</fullName>
    </alternativeName>
</protein>
<evidence type="ECO:0000313" key="21">
    <source>
        <dbReference type="Proteomes" id="UP001273505"/>
    </source>
</evidence>
<dbReference type="PANTHER" id="PTHR40457">
    <property type="entry name" value="PHOSPHOLIPASE A1"/>
    <property type="match status" value="1"/>
</dbReference>
<evidence type="ECO:0000256" key="7">
    <source>
        <dbReference type="ARBA" id="ARBA00021726"/>
    </source>
</evidence>
<reference evidence="20 21" key="1">
    <citation type="submission" date="2023-11" db="EMBL/GenBank/DDBJ databases">
        <title>Gilvimarinus fulvus sp. nov., isolated from the surface of Kelp.</title>
        <authorList>
            <person name="Sun Y.Y."/>
            <person name="Gong Y."/>
            <person name="Du Z.J."/>
        </authorList>
    </citation>
    <scope>NUCLEOTIDE SEQUENCE [LARGE SCALE GENOMIC DNA]</scope>
    <source>
        <strain evidence="20 21">SDUM040013</strain>
    </source>
</reference>
<evidence type="ECO:0000256" key="10">
    <source>
        <dbReference type="ARBA" id="ARBA00022723"/>
    </source>
</evidence>
<comment type="subunit">
    <text evidence="4 18">Homodimer; dimerization is reversible, and the dimeric form is the active one.</text>
</comment>
<dbReference type="SUPFAM" id="SSF56931">
    <property type="entry name" value="Outer membrane phospholipase A (OMPLA)"/>
    <property type="match status" value="1"/>
</dbReference>
<evidence type="ECO:0000256" key="6">
    <source>
        <dbReference type="ARBA" id="ARBA00013278"/>
    </source>
</evidence>
<evidence type="ECO:0000256" key="11">
    <source>
        <dbReference type="ARBA" id="ARBA00022729"/>
    </source>
</evidence>
<dbReference type="RefSeq" id="WP_302723251.1">
    <property type="nucleotide sequence ID" value="NZ_JAULRU010000583.1"/>
</dbReference>
<organism evidence="20 21">
    <name type="scientific">Gilvimarinus gilvus</name>
    <dbReference type="NCBI Taxonomy" id="3058038"/>
    <lineage>
        <taxon>Bacteria</taxon>
        <taxon>Pseudomonadati</taxon>
        <taxon>Pseudomonadota</taxon>
        <taxon>Gammaproteobacteria</taxon>
        <taxon>Cellvibrionales</taxon>
        <taxon>Cellvibrionaceae</taxon>
        <taxon>Gilvimarinus</taxon>
    </lineage>
</organism>